<protein>
    <submittedName>
        <fullName evidence="3">Uncharacterized protein</fullName>
    </submittedName>
</protein>
<dbReference type="Proteomes" id="UP000184330">
    <property type="component" value="Unassembled WGS sequence"/>
</dbReference>
<feature type="region of interest" description="Disordered" evidence="1">
    <location>
        <begin position="206"/>
        <end position="232"/>
    </location>
</feature>
<dbReference type="EMBL" id="FJOG01000014">
    <property type="protein sequence ID" value="CZR59731.1"/>
    <property type="molecule type" value="Genomic_DNA"/>
</dbReference>
<dbReference type="AlphaFoldDB" id="A0A1L7X3Y9"/>
<organism evidence="3 4">
    <name type="scientific">Phialocephala subalpina</name>
    <dbReference type="NCBI Taxonomy" id="576137"/>
    <lineage>
        <taxon>Eukaryota</taxon>
        <taxon>Fungi</taxon>
        <taxon>Dikarya</taxon>
        <taxon>Ascomycota</taxon>
        <taxon>Pezizomycotina</taxon>
        <taxon>Leotiomycetes</taxon>
        <taxon>Helotiales</taxon>
        <taxon>Mollisiaceae</taxon>
        <taxon>Phialocephala</taxon>
        <taxon>Phialocephala fortinii species complex</taxon>
    </lineage>
</organism>
<name>A0A1L7X3Y9_9HELO</name>
<keyword evidence="2" id="KW-0472">Membrane</keyword>
<gene>
    <name evidence="3" type="ORF">PAC_09625</name>
</gene>
<dbReference type="OrthoDB" id="10385466at2759"/>
<proteinExistence type="predicted"/>
<feature type="transmembrane region" description="Helical" evidence="2">
    <location>
        <begin position="138"/>
        <end position="161"/>
    </location>
</feature>
<evidence type="ECO:0000256" key="1">
    <source>
        <dbReference type="SAM" id="MobiDB-lite"/>
    </source>
</evidence>
<keyword evidence="2" id="KW-1133">Transmembrane helix</keyword>
<keyword evidence="4" id="KW-1185">Reference proteome</keyword>
<evidence type="ECO:0000313" key="3">
    <source>
        <dbReference type="EMBL" id="CZR59731.1"/>
    </source>
</evidence>
<reference evidence="3 4" key="1">
    <citation type="submission" date="2016-03" db="EMBL/GenBank/DDBJ databases">
        <authorList>
            <person name="Ploux O."/>
        </authorList>
    </citation>
    <scope>NUCLEOTIDE SEQUENCE [LARGE SCALE GENOMIC DNA]</scope>
    <source>
        <strain evidence="3 4">UAMH 11012</strain>
    </source>
</reference>
<evidence type="ECO:0000313" key="4">
    <source>
        <dbReference type="Proteomes" id="UP000184330"/>
    </source>
</evidence>
<accession>A0A1L7X3Y9</accession>
<sequence length="262" mass="29536">MAPVTPSAPSDVGYAIRAGPKLCMEFFQNLMFDIQDSKPKDLSRLPTKDKLTWAVQECPNGIDSLYHAFLFSKDEKKTAFVAALGEFDSEYENESTPSPSPLGDEIFDLLTPTNGTSSIPIPTGMETPGPMKNFGRDFGIVISVVTAMFIIIGLGIALTIYNKRRKQKRDVDRNARTRRILAVTDPEGRAENTVRGEWRGMARIQEEKQNEQRQSAQGFELQPMSRPEVRPTRDDRILAAILDAKNEQLRIPERAFSHRSRY</sequence>
<evidence type="ECO:0000256" key="2">
    <source>
        <dbReference type="SAM" id="Phobius"/>
    </source>
</evidence>
<keyword evidence="2" id="KW-0812">Transmembrane</keyword>